<dbReference type="PANTHER" id="PTHR11567">
    <property type="entry name" value="ACID PHOSPHATASE-RELATED"/>
    <property type="match status" value="1"/>
</dbReference>
<proteinExistence type="inferred from homology"/>
<keyword evidence="6" id="KW-1185">Reference proteome</keyword>
<comment type="catalytic activity">
    <reaction evidence="1">
        <text>a phosphate monoester + H2O = an alcohol + phosphate</text>
        <dbReference type="Rhea" id="RHEA:15017"/>
        <dbReference type="ChEBI" id="CHEBI:15377"/>
        <dbReference type="ChEBI" id="CHEBI:30879"/>
        <dbReference type="ChEBI" id="CHEBI:43474"/>
        <dbReference type="ChEBI" id="CHEBI:67140"/>
        <dbReference type="EC" id="3.1.3.2"/>
    </reaction>
</comment>
<dbReference type="AlphaFoldDB" id="A0AA36M5I7"/>
<evidence type="ECO:0008006" key="7">
    <source>
        <dbReference type="Google" id="ProtNLM"/>
    </source>
</evidence>
<evidence type="ECO:0000256" key="3">
    <source>
        <dbReference type="SAM" id="Phobius"/>
    </source>
</evidence>
<dbReference type="InterPro" id="IPR033379">
    <property type="entry name" value="Acid_Pase_AS"/>
</dbReference>
<dbReference type="Proteomes" id="UP001176961">
    <property type="component" value="Unassembled WGS sequence"/>
</dbReference>
<evidence type="ECO:0000256" key="1">
    <source>
        <dbReference type="ARBA" id="ARBA00000032"/>
    </source>
</evidence>
<dbReference type="CDD" id="cd07061">
    <property type="entry name" value="HP_HAP_like"/>
    <property type="match status" value="1"/>
</dbReference>
<comment type="caution">
    <text evidence="5">The sequence shown here is derived from an EMBL/GenBank/DDBJ whole genome shotgun (WGS) entry which is preliminary data.</text>
</comment>
<dbReference type="EMBL" id="CATQJL010000223">
    <property type="protein sequence ID" value="CAJ0598716.1"/>
    <property type="molecule type" value="Genomic_DNA"/>
</dbReference>
<reference evidence="5" key="1">
    <citation type="submission" date="2023-07" db="EMBL/GenBank/DDBJ databases">
        <authorList>
            <consortium name="CYATHOMIX"/>
        </authorList>
    </citation>
    <scope>NUCLEOTIDE SEQUENCE</scope>
    <source>
        <strain evidence="5">N/A</strain>
    </source>
</reference>
<feature type="chain" id="PRO_5041399878" description="Acid phosphatase" evidence="4">
    <location>
        <begin position="17"/>
        <end position="406"/>
    </location>
</feature>
<dbReference type="Gene3D" id="3.40.50.1240">
    <property type="entry name" value="Phosphoglycerate mutase-like"/>
    <property type="match status" value="1"/>
</dbReference>
<evidence type="ECO:0000256" key="2">
    <source>
        <dbReference type="ARBA" id="ARBA00005375"/>
    </source>
</evidence>
<evidence type="ECO:0000313" key="5">
    <source>
        <dbReference type="EMBL" id="CAJ0598716.1"/>
    </source>
</evidence>
<gene>
    <name evidence="5" type="ORF">CYNAS_LOCUS10699</name>
</gene>
<accession>A0AA36M5I7</accession>
<keyword evidence="3" id="KW-0472">Membrane</keyword>
<keyword evidence="3" id="KW-1133">Transmembrane helix</keyword>
<dbReference type="InterPro" id="IPR029033">
    <property type="entry name" value="His_PPase_superfam"/>
</dbReference>
<evidence type="ECO:0000313" key="6">
    <source>
        <dbReference type="Proteomes" id="UP001176961"/>
    </source>
</evidence>
<sequence length="406" mass="46727">MFRVVVLLGFLLHVVAEIVYVQVIFRHGDRAPSDVYPLDPYGEEVWPRGFSQLTEKGYKRAQQLGKYLHTRYRTQHRLLGQKFENRKVFVRSSDKDRCIETAMGVVSTLFPSEIVPIHTYSSHKYDLLLKPSSVRCDRADILVSGDKRKLYQKRNRGYKNLFAYLSHHTGTHVSMSNIKNIYNTVHRESESGLKQPEWVYKITDHNTTIIEEMAELKRQERIEAYNSFEKAKLSTGFLTGQLLKELRDKVVGISRKSMALYSTHDATITSLLYNLGVSNQLLPPYTAAVLLELHKINKHHFVKVLFRNSTKEASPLQLPTCAVLCPWQDFVRFATPRSFQTREEFEVACENRRDSQKVHPKREETSSTLPLNPELIAVAGYSLLLLVVLYLYRAIPIKGLPASCEP</sequence>
<feature type="signal peptide" evidence="4">
    <location>
        <begin position="1"/>
        <end position="16"/>
    </location>
</feature>
<dbReference type="Pfam" id="PF00328">
    <property type="entry name" value="His_Phos_2"/>
    <property type="match status" value="1"/>
</dbReference>
<keyword evidence="4" id="KW-0732">Signal</keyword>
<dbReference type="SUPFAM" id="SSF53254">
    <property type="entry name" value="Phosphoglycerate mutase-like"/>
    <property type="match status" value="1"/>
</dbReference>
<dbReference type="InterPro" id="IPR000560">
    <property type="entry name" value="His_Pase_clade-2"/>
</dbReference>
<evidence type="ECO:0000256" key="4">
    <source>
        <dbReference type="SAM" id="SignalP"/>
    </source>
</evidence>
<comment type="similarity">
    <text evidence="2">Belongs to the histidine acid phosphatase family.</text>
</comment>
<dbReference type="PROSITE" id="PS00616">
    <property type="entry name" value="HIS_ACID_PHOSPHAT_1"/>
    <property type="match status" value="1"/>
</dbReference>
<keyword evidence="3" id="KW-0812">Transmembrane</keyword>
<dbReference type="PANTHER" id="PTHR11567:SF138">
    <property type="entry name" value="INTESTINAL ACID PHOSPHATASE"/>
    <property type="match status" value="1"/>
</dbReference>
<organism evidence="5 6">
    <name type="scientific">Cylicocyclus nassatus</name>
    <name type="common">Nematode worm</name>
    <dbReference type="NCBI Taxonomy" id="53992"/>
    <lineage>
        <taxon>Eukaryota</taxon>
        <taxon>Metazoa</taxon>
        <taxon>Ecdysozoa</taxon>
        <taxon>Nematoda</taxon>
        <taxon>Chromadorea</taxon>
        <taxon>Rhabditida</taxon>
        <taxon>Rhabditina</taxon>
        <taxon>Rhabditomorpha</taxon>
        <taxon>Strongyloidea</taxon>
        <taxon>Strongylidae</taxon>
        <taxon>Cylicocyclus</taxon>
    </lineage>
</organism>
<dbReference type="InterPro" id="IPR050645">
    <property type="entry name" value="Histidine_acid_phosphatase"/>
</dbReference>
<protein>
    <recommendedName>
        <fullName evidence="7">Acid phosphatase</fullName>
    </recommendedName>
</protein>
<name>A0AA36M5I7_CYLNA</name>
<feature type="transmembrane region" description="Helical" evidence="3">
    <location>
        <begin position="375"/>
        <end position="392"/>
    </location>
</feature>
<dbReference type="GO" id="GO:0003993">
    <property type="term" value="F:acid phosphatase activity"/>
    <property type="evidence" value="ECO:0007669"/>
    <property type="project" value="UniProtKB-EC"/>
</dbReference>